<dbReference type="Gene3D" id="3.40.50.720">
    <property type="entry name" value="NAD(P)-binding Rossmann-like Domain"/>
    <property type="match status" value="1"/>
</dbReference>
<dbReference type="PANTHER" id="PTHR43692:SF1">
    <property type="entry name" value="UDP-N-ACETYLMURAMOYLALANINE--D-GLUTAMATE LIGASE"/>
    <property type="match status" value="1"/>
</dbReference>
<evidence type="ECO:0000313" key="8">
    <source>
        <dbReference type="EMBL" id="MBB5219630.1"/>
    </source>
</evidence>
<evidence type="ECO:0000256" key="3">
    <source>
        <dbReference type="ARBA" id="ARBA00022490"/>
    </source>
</evidence>
<dbReference type="PANTHER" id="PTHR43692">
    <property type="entry name" value="UDP-N-ACETYLMURAMOYLALANINE--D-GLUTAMATE LIGASE"/>
    <property type="match status" value="1"/>
</dbReference>
<dbReference type="GO" id="GO:0051301">
    <property type="term" value="P:cell division"/>
    <property type="evidence" value="ECO:0007669"/>
    <property type="project" value="InterPro"/>
</dbReference>
<evidence type="ECO:0000256" key="4">
    <source>
        <dbReference type="ARBA" id="ARBA00022598"/>
    </source>
</evidence>
<keyword evidence="4 8" id="KW-0436">Ligase</keyword>
<dbReference type="Proteomes" id="UP000578697">
    <property type="component" value="Unassembled WGS sequence"/>
</dbReference>
<dbReference type="UniPathway" id="UPA00219"/>
<evidence type="ECO:0000256" key="1">
    <source>
        <dbReference type="ARBA" id="ARBA00004496"/>
    </source>
</evidence>
<sequence>MTHHVYPEGCTFSTLEDIRGKHVTVMGLGLNGGGEACVRFFLKHGAIVTVTDMKSEQQLKPTIDSINSDSKLPLQNLKYVLGEHRIEDFENADCVIKNPGVKFEGNKYLAAASHIETDISIFLHFTKAPIIAVTGSKGKSSTVSAIDYGLRTAGFKSFLGGNITVSPLTFLEQTDGTTPVVLELSSWQLADLRGRKALKPKIAVITKIVPDHQNWYSDMDSYVDDKKLIYADQDEKDFTILDGDEDDYLKDSLSPKPGCRCWGDLFASESKAKILRYSTSVPGNSFEGVYQRKLPSGKTEGIARLCDELKSTYAKTHNLSEEKIMDELFVPGDHMRINVLNASLVLHLMGVAPEQIISILGNWKGIPHRLERFHEWTCPVDSRRIIFYNDSCATVPEAAAAASQSFNQSVVLITGGTDKNLDFLPLAKTLHGENSTKYIPKEIYLLSGTGTDKLIPLLDERKIKYTGPFDSLEVLLGILKTSLMSKNASHVYGSAHENQYLPVVFSPGCTSFGMFSNEFDRGNKFKDNVKNIF</sequence>
<evidence type="ECO:0000256" key="6">
    <source>
        <dbReference type="ARBA" id="ARBA00022840"/>
    </source>
</evidence>
<dbReference type="Gene3D" id="3.90.190.20">
    <property type="entry name" value="Mur ligase, C-terminal domain"/>
    <property type="match status" value="1"/>
</dbReference>
<accession>A0A840SFW1</accession>
<evidence type="ECO:0000256" key="2">
    <source>
        <dbReference type="ARBA" id="ARBA00004752"/>
    </source>
</evidence>
<name>A0A840SFW1_9SPIR</name>
<comment type="subcellular location">
    <subcellularLocation>
        <location evidence="1">Cytoplasm</location>
    </subcellularLocation>
</comment>
<evidence type="ECO:0000259" key="7">
    <source>
        <dbReference type="Pfam" id="PF08245"/>
    </source>
</evidence>
<keyword evidence="3" id="KW-0963">Cytoplasm</keyword>
<proteinExistence type="predicted"/>
<keyword evidence="5" id="KW-0547">Nucleotide-binding</keyword>
<dbReference type="RefSeq" id="WP_184653051.1">
    <property type="nucleotide sequence ID" value="NZ_JACHFR010000003.1"/>
</dbReference>
<dbReference type="InterPro" id="IPR036615">
    <property type="entry name" value="Mur_ligase_C_dom_sf"/>
</dbReference>
<evidence type="ECO:0000313" key="9">
    <source>
        <dbReference type="Proteomes" id="UP000578697"/>
    </source>
</evidence>
<dbReference type="InterPro" id="IPR013221">
    <property type="entry name" value="Mur_ligase_cen"/>
</dbReference>
<dbReference type="InterPro" id="IPR005762">
    <property type="entry name" value="MurD"/>
</dbReference>
<dbReference type="InterPro" id="IPR036565">
    <property type="entry name" value="Mur-like_cat_sf"/>
</dbReference>
<keyword evidence="6" id="KW-0067">ATP-binding</keyword>
<dbReference type="GO" id="GO:0005737">
    <property type="term" value="C:cytoplasm"/>
    <property type="evidence" value="ECO:0007669"/>
    <property type="project" value="UniProtKB-SubCell"/>
</dbReference>
<dbReference type="AlphaFoldDB" id="A0A840SFW1"/>
<dbReference type="EC" id="6.3.2.9" evidence="8"/>
<reference evidence="8 9" key="1">
    <citation type="submission" date="2020-08" db="EMBL/GenBank/DDBJ databases">
        <title>Genomic Encyclopedia of Type Strains, Phase IV (KMG-IV): sequencing the most valuable type-strain genomes for metagenomic binning, comparative biology and taxonomic classification.</title>
        <authorList>
            <person name="Goeker M."/>
        </authorList>
    </citation>
    <scope>NUCLEOTIDE SEQUENCE [LARGE SCALE GENOMIC DNA]</scope>
    <source>
        <strain evidence="8 9">DSM 103679</strain>
    </source>
</reference>
<dbReference type="EMBL" id="JACHFR010000003">
    <property type="protein sequence ID" value="MBB5219630.1"/>
    <property type="molecule type" value="Genomic_DNA"/>
</dbReference>
<dbReference type="SUPFAM" id="SSF51984">
    <property type="entry name" value="MurCD N-terminal domain"/>
    <property type="match status" value="1"/>
</dbReference>
<dbReference type="Gene3D" id="3.40.1190.10">
    <property type="entry name" value="Mur-like, catalytic domain"/>
    <property type="match status" value="1"/>
</dbReference>
<comment type="caution">
    <text evidence="8">The sequence shown here is derived from an EMBL/GenBank/DDBJ whole genome shotgun (WGS) entry which is preliminary data.</text>
</comment>
<feature type="domain" description="Mur ligase central" evidence="7">
    <location>
        <begin position="133"/>
        <end position="254"/>
    </location>
</feature>
<dbReference type="GO" id="GO:0008764">
    <property type="term" value="F:UDP-N-acetylmuramoylalanine-D-glutamate ligase activity"/>
    <property type="evidence" value="ECO:0007669"/>
    <property type="project" value="UniProtKB-EC"/>
</dbReference>
<dbReference type="SUPFAM" id="SSF53244">
    <property type="entry name" value="MurD-like peptide ligases, peptide-binding domain"/>
    <property type="match status" value="1"/>
</dbReference>
<dbReference type="GO" id="GO:0008360">
    <property type="term" value="P:regulation of cell shape"/>
    <property type="evidence" value="ECO:0007669"/>
    <property type="project" value="InterPro"/>
</dbReference>
<evidence type="ECO:0000256" key="5">
    <source>
        <dbReference type="ARBA" id="ARBA00022741"/>
    </source>
</evidence>
<keyword evidence="9" id="KW-1185">Reference proteome</keyword>
<dbReference type="Pfam" id="PF08245">
    <property type="entry name" value="Mur_ligase_M"/>
    <property type="match status" value="1"/>
</dbReference>
<dbReference type="Pfam" id="PF21799">
    <property type="entry name" value="MurD-like_N"/>
    <property type="match status" value="1"/>
</dbReference>
<dbReference type="GO" id="GO:0005524">
    <property type="term" value="F:ATP binding"/>
    <property type="evidence" value="ECO:0007669"/>
    <property type="project" value="UniProtKB-KW"/>
</dbReference>
<dbReference type="SUPFAM" id="SSF53623">
    <property type="entry name" value="MurD-like peptide ligases, catalytic domain"/>
    <property type="match status" value="1"/>
</dbReference>
<dbReference type="NCBIfam" id="TIGR01087">
    <property type="entry name" value="murD"/>
    <property type="match status" value="1"/>
</dbReference>
<organism evidence="8 9">
    <name type="scientific">Treponema rectale</name>
    <dbReference type="NCBI Taxonomy" id="744512"/>
    <lineage>
        <taxon>Bacteria</taxon>
        <taxon>Pseudomonadati</taxon>
        <taxon>Spirochaetota</taxon>
        <taxon>Spirochaetia</taxon>
        <taxon>Spirochaetales</taxon>
        <taxon>Treponemataceae</taxon>
        <taxon>Treponema</taxon>
    </lineage>
</organism>
<gene>
    <name evidence="8" type="ORF">HNP77_002012</name>
</gene>
<protein>
    <submittedName>
        <fullName evidence="8">UDP-N-acetylmuramoylalanine--D-glutamate ligase</fullName>
        <ecNumber evidence="8">6.3.2.9</ecNumber>
    </submittedName>
</protein>
<dbReference type="GO" id="GO:0009252">
    <property type="term" value="P:peptidoglycan biosynthetic process"/>
    <property type="evidence" value="ECO:0007669"/>
    <property type="project" value="UniProtKB-UniPathway"/>
</dbReference>
<comment type="pathway">
    <text evidence="2">Cell wall biogenesis; peptidoglycan biosynthesis.</text>
</comment>